<organism evidence="2 3">
    <name type="scientific">Zymoseptoria tritici ST99CH_1E4</name>
    <dbReference type="NCBI Taxonomy" id="1276532"/>
    <lineage>
        <taxon>Eukaryota</taxon>
        <taxon>Fungi</taxon>
        <taxon>Dikarya</taxon>
        <taxon>Ascomycota</taxon>
        <taxon>Pezizomycotina</taxon>
        <taxon>Dothideomycetes</taxon>
        <taxon>Dothideomycetidae</taxon>
        <taxon>Mycosphaerellales</taxon>
        <taxon>Mycosphaerellaceae</taxon>
        <taxon>Zymoseptoria</taxon>
    </lineage>
</organism>
<gene>
    <name evidence="2" type="ORF">ZT1E4_G11762</name>
</gene>
<protein>
    <submittedName>
        <fullName evidence="2">Uncharacterized protein</fullName>
    </submittedName>
</protein>
<dbReference type="EMBL" id="LT854269">
    <property type="protein sequence ID" value="SMR62448.1"/>
    <property type="molecule type" value="Genomic_DNA"/>
</dbReference>
<reference evidence="3" key="1">
    <citation type="submission" date="2017-05" db="EMBL/GenBank/DDBJ databases">
        <authorList>
            <person name="Song R."/>
            <person name="Chenine A.L."/>
            <person name="Ruprecht R.M."/>
        </authorList>
    </citation>
    <scope>NUCLEOTIDE SEQUENCE [LARGE SCALE GENOMIC DNA]</scope>
</reference>
<proteinExistence type="predicted"/>
<feature type="region of interest" description="Disordered" evidence="1">
    <location>
        <begin position="74"/>
        <end position="103"/>
    </location>
</feature>
<name>A0A2H1H9I6_ZYMTR</name>
<evidence type="ECO:0000313" key="3">
    <source>
        <dbReference type="Proteomes" id="UP000245764"/>
    </source>
</evidence>
<dbReference type="AlphaFoldDB" id="A0A2H1H9I6"/>
<feature type="compositionally biased region" description="Basic and acidic residues" evidence="1">
    <location>
        <begin position="89"/>
        <end position="103"/>
    </location>
</feature>
<dbReference type="Proteomes" id="UP000245764">
    <property type="component" value="Chromosome 18"/>
</dbReference>
<evidence type="ECO:0000313" key="2">
    <source>
        <dbReference type="EMBL" id="SMR62448.1"/>
    </source>
</evidence>
<sequence>MVPPSQHHPNRALTCNYLATGNPVRNIIMTTSNTHQQSNVHVHRKEVVDYDMLVHSAASDTKLCCEIESMGSDMGSNMGSDMAGDMASQDDRDQLHLQSERLS</sequence>
<accession>A0A2H1H9I6</accession>
<feature type="compositionally biased region" description="Low complexity" evidence="1">
    <location>
        <begin position="74"/>
        <end position="86"/>
    </location>
</feature>
<evidence type="ECO:0000256" key="1">
    <source>
        <dbReference type="SAM" id="MobiDB-lite"/>
    </source>
</evidence>